<dbReference type="EMBL" id="JACMSC010000017">
    <property type="protein sequence ID" value="KAG6480477.1"/>
    <property type="molecule type" value="Genomic_DNA"/>
</dbReference>
<dbReference type="GO" id="GO:0034976">
    <property type="term" value="P:response to endoplasmic reticulum stress"/>
    <property type="evidence" value="ECO:0007669"/>
    <property type="project" value="TreeGrafter"/>
</dbReference>
<feature type="domain" description="Thioredoxin" evidence="13">
    <location>
        <begin position="455"/>
        <end position="582"/>
    </location>
</feature>
<evidence type="ECO:0000256" key="4">
    <source>
        <dbReference type="ARBA" id="ARBA00012723"/>
    </source>
</evidence>
<dbReference type="AlphaFoldDB" id="A0A8J5KHY1"/>
<keyword evidence="6" id="KW-0677">Repeat</keyword>
<evidence type="ECO:0000256" key="3">
    <source>
        <dbReference type="ARBA" id="ARBA00006347"/>
    </source>
</evidence>
<comment type="caution">
    <text evidence="14">The sequence shown here is derived from an EMBL/GenBank/DDBJ whole genome shotgun (WGS) entry which is preliminary data.</text>
</comment>
<reference evidence="14 15" key="1">
    <citation type="submission" date="2020-08" db="EMBL/GenBank/DDBJ databases">
        <title>Plant Genome Project.</title>
        <authorList>
            <person name="Zhang R.-G."/>
        </authorList>
    </citation>
    <scope>NUCLEOTIDE SEQUENCE [LARGE SCALE GENOMIC DNA]</scope>
    <source>
        <tissue evidence="14">Rhizome</tissue>
    </source>
</reference>
<evidence type="ECO:0000256" key="7">
    <source>
        <dbReference type="ARBA" id="ARBA00022824"/>
    </source>
</evidence>
<dbReference type="PANTHER" id="PTHR18929">
    <property type="entry name" value="PROTEIN DISULFIDE ISOMERASE"/>
    <property type="match status" value="1"/>
</dbReference>
<proteinExistence type="inferred from homology"/>
<evidence type="ECO:0000256" key="10">
    <source>
        <dbReference type="ARBA" id="ARBA00023235"/>
    </source>
</evidence>
<dbReference type="Gene3D" id="3.40.30.10">
    <property type="entry name" value="Glutaredoxin"/>
    <property type="match status" value="4"/>
</dbReference>
<keyword evidence="8" id="KW-1015">Disulfide bond</keyword>
<evidence type="ECO:0000313" key="14">
    <source>
        <dbReference type="EMBL" id="KAG6480477.1"/>
    </source>
</evidence>
<comment type="catalytic activity">
    <reaction evidence="1">
        <text>Catalyzes the rearrangement of -S-S- bonds in proteins.</text>
        <dbReference type="EC" id="5.3.4.1"/>
    </reaction>
</comment>
<dbReference type="EC" id="5.3.4.1" evidence="4"/>
<evidence type="ECO:0000256" key="6">
    <source>
        <dbReference type="ARBA" id="ARBA00022737"/>
    </source>
</evidence>
<evidence type="ECO:0000256" key="12">
    <source>
        <dbReference type="SAM" id="SignalP"/>
    </source>
</evidence>
<name>A0A8J5KHY1_ZINOF</name>
<dbReference type="CDD" id="cd02961">
    <property type="entry name" value="PDI_a_family"/>
    <property type="match status" value="1"/>
</dbReference>
<dbReference type="Pfam" id="PF00085">
    <property type="entry name" value="Thioredoxin"/>
    <property type="match status" value="2"/>
</dbReference>
<keyword evidence="15" id="KW-1185">Reference proteome</keyword>
<dbReference type="PANTHER" id="PTHR18929:SF189">
    <property type="entry name" value="PROTEIN DISULFIDE ISOMERASE-LIKE 1-5-RELATED"/>
    <property type="match status" value="1"/>
</dbReference>
<feature type="signal peptide" evidence="12">
    <location>
        <begin position="1"/>
        <end position="26"/>
    </location>
</feature>
<dbReference type="SUPFAM" id="SSF52833">
    <property type="entry name" value="Thioredoxin-like"/>
    <property type="match status" value="4"/>
</dbReference>
<protein>
    <recommendedName>
        <fullName evidence="4">protein disulfide-isomerase</fullName>
        <ecNumber evidence="4">5.3.4.1</ecNumber>
    </recommendedName>
</protein>
<accession>A0A8J5KHY1</accession>
<keyword evidence="11" id="KW-0676">Redox-active center</keyword>
<evidence type="ECO:0000256" key="11">
    <source>
        <dbReference type="ARBA" id="ARBA00023284"/>
    </source>
</evidence>
<keyword evidence="5 12" id="KW-0732">Signal</keyword>
<sequence length="600" mass="67700">MPVSERFVLATLLLLFLLQPLVLSSASVIDDAEDDLEGLEELLAIDLEEEQEKGAGGGTLNKLSEAEILRRAQKIVVELGNENAEKVVRSSAAVLLLGYTPWCPRSAELMPKFVEAATVLREMGSNLVVAKLDAERHEKAANLLGIKGFPTILLFIDGSPLTYKGGFTKPFSKNTDRNRRLKHFAKCGSLCYGVRISGREEILIWVRKKTGAPVIRLSSLDAAEDFLRQHQTFIIGHFENYEGSEYDEFVKAAATDNEIQFVETIDNSIAMLLFPDVRLDKRFLGLVKSEPERFEKFGKLVFHVSIDICLGLVTDENWKLELFPERKILYDNFEEHKILQFIEYNKFPLVTELTEQNSVRVYSSTIKLQVFIFATPDDFEGLRPLILDVAKSYKGNIMFIHLDNTQDDLAKPFMSLYGLESVEPIVTAFDNRIGSKYLLEADLARDNLEEFCSGLLHGTLRPYFKSEPIPNEKGMIEKVVGKTFSASVLESAESVFLEVYTPWCIDCDATSKQVQKLAKHFKGMENLKFARIDASSNEHPKLEINNYPTLLLYPAGDKSNPIKVSKKSSLKDLVTFIKMNVKADEDRGILDKNGDKKQEL</sequence>
<dbReference type="PROSITE" id="PS51352">
    <property type="entry name" value="THIOREDOXIN_2"/>
    <property type="match status" value="2"/>
</dbReference>
<comment type="similarity">
    <text evidence="3">Belongs to the protein disulfide isomerase family.</text>
</comment>
<feature type="domain" description="Thioredoxin" evidence="13">
    <location>
        <begin position="22"/>
        <end position="186"/>
    </location>
</feature>
<feature type="chain" id="PRO_5035275918" description="protein disulfide-isomerase" evidence="12">
    <location>
        <begin position="27"/>
        <end position="600"/>
    </location>
</feature>
<evidence type="ECO:0000256" key="2">
    <source>
        <dbReference type="ARBA" id="ARBA00004319"/>
    </source>
</evidence>
<dbReference type="CDD" id="cd02981">
    <property type="entry name" value="PDI_b_family"/>
    <property type="match status" value="1"/>
</dbReference>
<evidence type="ECO:0000256" key="8">
    <source>
        <dbReference type="ARBA" id="ARBA00023157"/>
    </source>
</evidence>
<dbReference type="InterPro" id="IPR013766">
    <property type="entry name" value="Thioredoxin_domain"/>
</dbReference>
<evidence type="ECO:0000256" key="5">
    <source>
        <dbReference type="ARBA" id="ARBA00022729"/>
    </source>
</evidence>
<dbReference type="Pfam" id="PF13848">
    <property type="entry name" value="Thioredoxin_6"/>
    <property type="match status" value="1"/>
</dbReference>
<dbReference type="GO" id="GO:0006457">
    <property type="term" value="P:protein folding"/>
    <property type="evidence" value="ECO:0007669"/>
    <property type="project" value="TreeGrafter"/>
</dbReference>
<dbReference type="CDD" id="cd02982">
    <property type="entry name" value="PDI_b'_family"/>
    <property type="match status" value="1"/>
</dbReference>
<evidence type="ECO:0000256" key="1">
    <source>
        <dbReference type="ARBA" id="ARBA00001182"/>
    </source>
</evidence>
<evidence type="ECO:0000259" key="13">
    <source>
        <dbReference type="PROSITE" id="PS51352"/>
    </source>
</evidence>
<dbReference type="InterPro" id="IPR036249">
    <property type="entry name" value="Thioredoxin-like_sf"/>
</dbReference>
<dbReference type="GO" id="GO:0003756">
    <property type="term" value="F:protein disulfide isomerase activity"/>
    <property type="evidence" value="ECO:0007669"/>
    <property type="project" value="UniProtKB-EC"/>
</dbReference>
<dbReference type="FunFam" id="3.40.30.10:FF:000134">
    <property type="entry name" value="Protein disulfide-isomerase"/>
    <property type="match status" value="1"/>
</dbReference>
<keyword evidence="7" id="KW-0256">Endoplasmic reticulum</keyword>
<dbReference type="GO" id="GO:0005788">
    <property type="term" value="C:endoplasmic reticulum lumen"/>
    <property type="evidence" value="ECO:0007669"/>
    <property type="project" value="UniProtKB-SubCell"/>
</dbReference>
<organism evidence="14 15">
    <name type="scientific">Zingiber officinale</name>
    <name type="common">Ginger</name>
    <name type="synonym">Amomum zingiber</name>
    <dbReference type="NCBI Taxonomy" id="94328"/>
    <lineage>
        <taxon>Eukaryota</taxon>
        <taxon>Viridiplantae</taxon>
        <taxon>Streptophyta</taxon>
        <taxon>Embryophyta</taxon>
        <taxon>Tracheophyta</taxon>
        <taxon>Spermatophyta</taxon>
        <taxon>Magnoliopsida</taxon>
        <taxon>Liliopsida</taxon>
        <taxon>Zingiberales</taxon>
        <taxon>Zingiberaceae</taxon>
        <taxon>Zingiber</taxon>
    </lineage>
</organism>
<dbReference type="Proteomes" id="UP000734854">
    <property type="component" value="Unassembled WGS sequence"/>
</dbReference>
<dbReference type="CDD" id="cd02995">
    <property type="entry name" value="PDI_a_PDI_a'_C"/>
    <property type="match status" value="1"/>
</dbReference>
<comment type="subcellular location">
    <subcellularLocation>
        <location evidence="2">Endoplasmic reticulum lumen</location>
    </subcellularLocation>
</comment>
<gene>
    <name evidence="14" type="ORF">ZIOFF_063977</name>
</gene>
<keyword evidence="9" id="KW-0325">Glycoprotein</keyword>
<evidence type="ECO:0000313" key="15">
    <source>
        <dbReference type="Proteomes" id="UP000734854"/>
    </source>
</evidence>
<evidence type="ECO:0000256" key="9">
    <source>
        <dbReference type="ARBA" id="ARBA00023180"/>
    </source>
</evidence>
<keyword evidence="10" id="KW-0413">Isomerase</keyword>
<dbReference type="FunFam" id="3.40.30.10:FF:000204">
    <property type="entry name" value="Protein disulfide isomerase-like 1-6"/>
    <property type="match status" value="1"/>
</dbReference>